<feature type="domain" description="U3 small nucleolar RNA-associated protein 20 C-terminal" evidence="4">
    <location>
        <begin position="2330"/>
        <end position="2591"/>
    </location>
</feature>
<dbReference type="InterPro" id="IPR052575">
    <property type="entry name" value="SSU_processome_comp_20"/>
</dbReference>
<dbReference type="Pfam" id="PF20416">
    <property type="entry name" value="UTP20"/>
    <property type="match status" value="1"/>
</dbReference>
<dbReference type="Gene3D" id="1.25.10.10">
    <property type="entry name" value="Leucine-rich Repeat Variant"/>
    <property type="match status" value="3"/>
</dbReference>
<dbReference type="InterPro" id="IPR011989">
    <property type="entry name" value="ARM-like"/>
</dbReference>
<dbReference type="PANTHER" id="PTHR17695">
    <property type="entry name" value="SMALL SUBUNIT PROCESSOME COMPONENT 20 HOMOLOG"/>
    <property type="match status" value="1"/>
</dbReference>
<feature type="region of interest" description="Disordered" evidence="1">
    <location>
        <begin position="2422"/>
        <end position="2444"/>
    </location>
</feature>
<dbReference type="GO" id="GO:0030686">
    <property type="term" value="C:90S preribosome"/>
    <property type="evidence" value="ECO:0007669"/>
    <property type="project" value="TreeGrafter"/>
</dbReference>
<dbReference type="PANTHER" id="PTHR17695:SF11">
    <property type="entry name" value="SMALL SUBUNIT PROCESSOME COMPONENT 20 HOMOLOG"/>
    <property type="match status" value="1"/>
</dbReference>
<dbReference type="Pfam" id="PF07539">
    <property type="entry name" value="UTP20_N"/>
    <property type="match status" value="1"/>
</dbReference>
<gene>
    <name evidence="5" type="ORF">NADFUDRAFT_44383</name>
</gene>
<dbReference type="Proteomes" id="UP000095009">
    <property type="component" value="Unassembled WGS sequence"/>
</dbReference>
<dbReference type="STRING" id="857566.A0A1E3PCT4"/>
<dbReference type="Pfam" id="PF23099">
    <property type="entry name" value="UTP20_C"/>
    <property type="match status" value="1"/>
</dbReference>
<name>A0A1E3PCT4_9ASCO</name>
<sequence>MAINAKGGTESSKRYTFVGFRQRVESIKIDPVRNLRRKVTDAEDQVSYFLTSFNHHVELNLSVSFTEFAKLCGPLCQSFPQLLHHQKTIFNSFEEHINRREEHAIESLLDLLTHFAHDLGPDFMPYFPRAVALISSVAASSEINLIEAAFNSLAYLFKYLSRLLTPDLRSTYDLVAPLFGRDSHVKPFIARFAAEALSFLIRRTSSNGLDIIMKHIIRDVVEQKNTVYSGTVATLFADAIKSTGTTMHSKTGLILHALYDASFTETKTIGTVSTLVENTLIPVLHHVRSDSSTVIYEESFKAIEKFVIAEDDKDAQKVFLASRILITIVGHRKGSRVNNWPTAVDNSVKVIDAADLAIADAEVKTSVSWSVLVLGATVLQTAPLSSVTSKHTFILNKALIINNGTLFLPFVELLITLSKEVFSSFALPFVQKYLDNNWKGNEEAVGIILHKLYQKGALKSGSIEVNSIKLSESSPFITAIIQDIQDALENIKIDVDSLVELWWKLETISITVKPSPRTVEIFVKLANVILQVNDDRSARLRASIASKVLTLLTQQGDIESQQVSEILNTIEAKMDVYRESTDLLESYLAILRFIHSSSCINLDIKTNQQVQNLASILVLNLTSPSNDVRSLTIQILQAIFRFNNLLEPALLAECLAIATIPLDISTARNIALNIRNIGKAYILTGSDPVTDVALIRFLFGLLTVRFQPVWEATEIALVKAAERTDCQQLIWELSFEWLKRTESNEFPFIDVADLEETAISTAECSNLRSIVNHGHASFQKFNHSHDSLVRLVIERTTDTKLPEFVRSHAIKVLKLLPRLAEKHTRDLVPFLLWEDEEAEEENDEEEDERELKPRGPKAQVWTIKDRTGLLELFSQFVNPRMYYRNEDVYERFLYLLGNKQVAIQRVALKCLLTWKDPSVRKYGDNLNNLLDETRFRDEVTNILQPYGEEVVIHDEDRENVLPFVIRILFGRFQTSNKSGGVKQGRKFATLSALPNVEGKYVDLFVSLATERLNCRGYLTLNNDGITYSIDENKNVKEYSDTVLRRLLGFVNMLEDLINQLGKSLVNAMDTILEALLFALATSQAAIEHGDAEDNSITLKAAHKIRQMGFKALDSLFKEITAFTSWNSYFDIIYKYLISPRLEKFAAENLQQPSAILKLFITLSTRPDISEFLATDDCSIIKALTGCLYNDSVKDAVIEQIMDFSLNLLELGTNEKMNKDTSETLIDTNVSLILPRMPHLFEQGTNSALLEKEASLLCRLSSEGFVLDNELRFQLIDVSIACLQKPQHQVKVSIKVSVLKTLSTLLEDLQCTDEELITVYKTLSTLFKQFRDRLSRENLAKSFVVIGSRVECIAEVCKLIDDLNSYSKKRFEEPDFNRRLAAFGSINEQMYSQFTELQWLPVIYNVLYFIKDPEELALRTHSAYTLRRFCEATSAAESPEAAAPLLAHMRKIIMPALKLGIREKNDSIRFEFVSVLAHLVRHCENTEEIQDMKCLLFGGDEEANFFNNVNHIQKHRRQRAVRRLGLLASKGKLRDTSIAHYLLPVIEHFVADADGDAHNLSAETIKTVGILVRHTTWNQYSAITKRYVAGLRTGIDRIKVTTRLIDSVSEALMKPEDEDAETSEMEVETTDIVKSEDIEAAAEESKINAIKNTAYDPVEGAVRLIDNIPSQDKVNKFIIDDIIPPLSKTLKARDEDTLNDRIPLSIPLVKFIRILPESILELKLPGVLTGLCQIMRAKSQELRDMMRKTLGHIARILGAQYLLFLIRELRGALRRGTQLHILGYTVHSILVELGDTFEHGDLDPCARMIAEIIMEDTFGVTGSEKDAEGYNSKMREVKQHKSYDSGELLAKNINLSFFKELIEPVKSILLYERLNLKIEKKVEELLRRFAMGLYRNEEASNRDTLVMCYELYQQVQNIEEAKKRSEEMARAKYELNEPDHEGHFIINLNAKGQNNFGLHAQNLHILVRFVFDTVRAVLGKAENLLTAENVVGFVPLLDDGLKDNHEDVQIAALRMLAFIIKLPIPGMDDKLINLGRQTLSLIKSCPSTNTELCQASLKFLSTLIRHKDTFKMKDTALGYVLLRLKPDLEELDRQGVAFTFIKAVLSRNIIIPEVYEVMDRVAEVMVTNPTKSTRDMCRSVYFQFLTEYPQGRGRLTKQFTFLISNLQYPTPNGRISVMEVVHLLLMKVGDELVQDIATSFFVALVLVLVNDDNSDCRQMSATLIRKILNRITEEPLRFIEKYLYSWLEQGEQPILTRGALQVVGIYVSELDTKNSKMIELSKKRINTILKNSKSDSDVEVDWELVYFSLQLWFKIVEASTSGAFAEDCSSIWVGVEDCLLFPHSWVRLASSRLMGLLYNARDSSDFKLQDLIIPEKLQYTAYKFARQLGAPRIAEELGLQVVKNLVFIAMTWEKFNTIFQKKKSEEEEEEEEEDEEDDDADEQPKSKDLAAVDWIVQRISSVLRNEKYAKEMVVSKRTSIQFLASVVQIVSADRLIDDLAEPLVMAFYNYVNLPSHQVETDLKDMADEALNMIQTKIGTTEYLHAYNNVKMIITERRIERKQKRARQAISQPDVHARRKIRKNVKKREGRRHVKDDNGYYQAKKARMG</sequence>
<feature type="compositionally biased region" description="Basic residues" evidence="1">
    <location>
        <begin position="2575"/>
        <end position="2591"/>
    </location>
</feature>
<dbReference type="InterPro" id="IPR016024">
    <property type="entry name" value="ARM-type_fold"/>
</dbReference>
<keyword evidence="6" id="KW-1185">Reference proteome</keyword>
<dbReference type="SUPFAM" id="SSF48371">
    <property type="entry name" value="ARM repeat"/>
    <property type="match status" value="2"/>
</dbReference>
<dbReference type="OrthoDB" id="360653at2759"/>
<evidence type="ECO:0000256" key="1">
    <source>
        <dbReference type="SAM" id="MobiDB-lite"/>
    </source>
</evidence>
<feature type="region of interest" description="Disordered" evidence="1">
    <location>
        <begin position="2562"/>
        <end position="2607"/>
    </location>
</feature>
<dbReference type="InterPro" id="IPR046523">
    <property type="entry name" value="UTP20_dom"/>
</dbReference>
<feature type="domain" description="U3 small nucleolar RNA-associated protein 20" evidence="3">
    <location>
        <begin position="1693"/>
        <end position="1910"/>
    </location>
</feature>
<evidence type="ECO:0000313" key="6">
    <source>
        <dbReference type="Proteomes" id="UP000095009"/>
    </source>
</evidence>
<protein>
    <submittedName>
        <fullName evidence="5">Uncharacterized protein</fullName>
    </submittedName>
</protein>
<dbReference type="GO" id="GO:0032040">
    <property type="term" value="C:small-subunit processome"/>
    <property type="evidence" value="ECO:0007669"/>
    <property type="project" value="TreeGrafter"/>
</dbReference>
<reference evidence="5 6" key="1">
    <citation type="journal article" date="2016" name="Proc. Natl. Acad. Sci. U.S.A.">
        <title>Comparative genomics of biotechnologically important yeasts.</title>
        <authorList>
            <person name="Riley R."/>
            <person name="Haridas S."/>
            <person name="Wolfe K.H."/>
            <person name="Lopes M.R."/>
            <person name="Hittinger C.T."/>
            <person name="Goeker M."/>
            <person name="Salamov A.A."/>
            <person name="Wisecaver J.H."/>
            <person name="Long T.M."/>
            <person name="Calvey C.H."/>
            <person name="Aerts A.L."/>
            <person name="Barry K.W."/>
            <person name="Choi C."/>
            <person name="Clum A."/>
            <person name="Coughlan A.Y."/>
            <person name="Deshpande S."/>
            <person name="Douglass A.P."/>
            <person name="Hanson S.J."/>
            <person name="Klenk H.-P."/>
            <person name="LaButti K.M."/>
            <person name="Lapidus A."/>
            <person name="Lindquist E.A."/>
            <person name="Lipzen A.M."/>
            <person name="Meier-Kolthoff J.P."/>
            <person name="Ohm R.A."/>
            <person name="Otillar R.P."/>
            <person name="Pangilinan J.L."/>
            <person name="Peng Y."/>
            <person name="Rokas A."/>
            <person name="Rosa C.A."/>
            <person name="Scheuner C."/>
            <person name="Sibirny A.A."/>
            <person name="Slot J.C."/>
            <person name="Stielow J.B."/>
            <person name="Sun H."/>
            <person name="Kurtzman C.P."/>
            <person name="Blackwell M."/>
            <person name="Grigoriev I.V."/>
            <person name="Jeffries T.W."/>
        </authorList>
    </citation>
    <scope>NUCLEOTIDE SEQUENCE [LARGE SCALE GENOMIC DNA]</scope>
    <source>
        <strain evidence="5 6">DSM 6958</strain>
    </source>
</reference>
<evidence type="ECO:0000259" key="2">
    <source>
        <dbReference type="Pfam" id="PF07539"/>
    </source>
</evidence>
<evidence type="ECO:0000259" key="4">
    <source>
        <dbReference type="Pfam" id="PF23099"/>
    </source>
</evidence>
<organism evidence="5 6">
    <name type="scientific">Nadsonia fulvescens var. elongata DSM 6958</name>
    <dbReference type="NCBI Taxonomy" id="857566"/>
    <lineage>
        <taxon>Eukaryota</taxon>
        <taxon>Fungi</taxon>
        <taxon>Dikarya</taxon>
        <taxon>Ascomycota</taxon>
        <taxon>Saccharomycotina</taxon>
        <taxon>Dipodascomycetes</taxon>
        <taxon>Dipodascales</taxon>
        <taxon>Dipodascales incertae sedis</taxon>
        <taxon>Nadsonia</taxon>
    </lineage>
</organism>
<accession>A0A1E3PCT4</accession>
<feature type="domain" description="U3 small nucleolar RNA-associated protein 20 N-terminal" evidence="2">
    <location>
        <begin position="861"/>
        <end position="1464"/>
    </location>
</feature>
<dbReference type="InterPro" id="IPR011430">
    <property type="entry name" value="UTP20_N"/>
</dbReference>
<evidence type="ECO:0000259" key="3">
    <source>
        <dbReference type="Pfam" id="PF20416"/>
    </source>
</evidence>
<dbReference type="EMBL" id="KV454416">
    <property type="protein sequence ID" value="ODQ63100.1"/>
    <property type="molecule type" value="Genomic_DNA"/>
</dbReference>
<proteinExistence type="predicted"/>
<feature type="compositionally biased region" description="Acidic residues" evidence="1">
    <location>
        <begin position="2425"/>
        <end position="2440"/>
    </location>
</feature>
<evidence type="ECO:0000313" key="5">
    <source>
        <dbReference type="EMBL" id="ODQ63100.1"/>
    </source>
</evidence>
<dbReference type="InterPro" id="IPR057525">
    <property type="entry name" value="UTP20_C"/>
</dbReference>